<evidence type="ECO:0000313" key="1">
    <source>
        <dbReference type="EMBL" id="OHA02335.1"/>
    </source>
</evidence>
<sequence>MTDSLREHIERKIVEPVGKRLKREVASDAPILDIEAARISHHHHKGMVFCVSASLTIGTKLIRAEAVNAEIYAACDRLKDELLREIVGYKTKPQSLLKRGARMAKQYLRLNPAAWLRRGTREREEGR</sequence>
<dbReference type="STRING" id="1802274.A3J58_01840"/>
<comment type="caution">
    <text evidence="1">The sequence shown here is derived from an EMBL/GenBank/DDBJ whole genome shotgun (WGS) entry which is preliminary data.</text>
</comment>
<organism evidence="1 2">
    <name type="scientific">Candidatus Sungbacteria bacterium RIFCSPHIGHO2_02_FULL_52_23</name>
    <dbReference type="NCBI Taxonomy" id="1802274"/>
    <lineage>
        <taxon>Bacteria</taxon>
        <taxon>Candidatus Sungiibacteriota</taxon>
    </lineage>
</organism>
<accession>A0A1G2KSC4</accession>
<dbReference type="Pfam" id="PF02482">
    <property type="entry name" value="Ribosomal_S30AE"/>
    <property type="match status" value="1"/>
</dbReference>
<reference evidence="1 2" key="1">
    <citation type="journal article" date="2016" name="Nat. Commun.">
        <title>Thousands of microbial genomes shed light on interconnected biogeochemical processes in an aquifer system.</title>
        <authorList>
            <person name="Anantharaman K."/>
            <person name="Brown C.T."/>
            <person name="Hug L.A."/>
            <person name="Sharon I."/>
            <person name="Castelle C.J."/>
            <person name="Probst A.J."/>
            <person name="Thomas B.C."/>
            <person name="Singh A."/>
            <person name="Wilkins M.J."/>
            <person name="Karaoz U."/>
            <person name="Brodie E.L."/>
            <person name="Williams K.H."/>
            <person name="Hubbard S.S."/>
            <person name="Banfield J.F."/>
        </authorList>
    </citation>
    <scope>NUCLEOTIDE SEQUENCE [LARGE SCALE GENOMIC DNA]</scope>
</reference>
<dbReference type="SUPFAM" id="SSF69754">
    <property type="entry name" value="Ribosome binding protein Y (YfiA homologue)"/>
    <property type="match status" value="1"/>
</dbReference>
<evidence type="ECO:0008006" key="3">
    <source>
        <dbReference type="Google" id="ProtNLM"/>
    </source>
</evidence>
<dbReference type="AlphaFoldDB" id="A0A1G2KSC4"/>
<dbReference type="InterPro" id="IPR003489">
    <property type="entry name" value="RHF/RaiA"/>
</dbReference>
<protein>
    <recommendedName>
        <fullName evidence="3">Ribosomal subunit interface protein</fullName>
    </recommendedName>
</protein>
<proteinExistence type="predicted"/>
<dbReference type="InterPro" id="IPR036567">
    <property type="entry name" value="RHF-like"/>
</dbReference>
<dbReference type="EMBL" id="MHQM01000050">
    <property type="protein sequence ID" value="OHA02335.1"/>
    <property type="molecule type" value="Genomic_DNA"/>
</dbReference>
<evidence type="ECO:0000313" key="2">
    <source>
        <dbReference type="Proteomes" id="UP000178510"/>
    </source>
</evidence>
<dbReference type="Proteomes" id="UP000178510">
    <property type="component" value="Unassembled WGS sequence"/>
</dbReference>
<dbReference type="Gene3D" id="3.30.160.100">
    <property type="entry name" value="Ribosome hibernation promotion factor-like"/>
    <property type="match status" value="1"/>
</dbReference>
<gene>
    <name evidence="1" type="ORF">A3J58_01840</name>
</gene>
<name>A0A1G2KSC4_9BACT</name>